<evidence type="ECO:0000313" key="3">
    <source>
        <dbReference type="EMBL" id="MBX3891499.1"/>
    </source>
</evidence>
<sequence length="93" mass="10068">MVTTFAIASAFFAALTIFLALALGGWNKAGWTICGVSLVLAIGNAVDFAAAPVWVRWLVNFVVFFAVSYVFWGGPGTSRADSPRKTRPNWPWA</sequence>
<dbReference type="EMBL" id="QGBI01000015">
    <property type="protein sequence ID" value="MBX3891499.1"/>
    <property type="molecule type" value="Genomic_DNA"/>
</dbReference>
<feature type="transmembrane region" description="Helical" evidence="2">
    <location>
        <begin position="6"/>
        <end position="24"/>
    </location>
</feature>
<comment type="caution">
    <text evidence="3">The sequence shown here is derived from an EMBL/GenBank/DDBJ whole genome shotgun (WGS) entry which is preliminary data.</text>
</comment>
<organism evidence="3 4">
    <name type="scientific">Ralstonia pickettii</name>
    <name type="common">Burkholderia pickettii</name>
    <dbReference type="NCBI Taxonomy" id="329"/>
    <lineage>
        <taxon>Bacteria</taxon>
        <taxon>Pseudomonadati</taxon>
        <taxon>Pseudomonadota</taxon>
        <taxon>Betaproteobacteria</taxon>
        <taxon>Burkholderiales</taxon>
        <taxon>Burkholderiaceae</taxon>
        <taxon>Ralstonia</taxon>
    </lineage>
</organism>
<dbReference type="AlphaFoldDB" id="A0AAW4Q5Y9"/>
<evidence type="ECO:0000256" key="2">
    <source>
        <dbReference type="SAM" id="Phobius"/>
    </source>
</evidence>
<keyword evidence="2" id="KW-0472">Membrane</keyword>
<reference evidence="3" key="1">
    <citation type="submission" date="2018-06" db="EMBL/GenBank/DDBJ databases">
        <authorList>
            <person name="O'Rourke A."/>
        </authorList>
    </citation>
    <scope>NUCLEOTIDE SEQUENCE</scope>
    <source>
        <strain evidence="3">132550021-3</strain>
    </source>
</reference>
<protein>
    <recommendedName>
        <fullName evidence="5">Transmembrane protein</fullName>
    </recommendedName>
</protein>
<name>A0AAW4Q5Y9_RALPI</name>
<dbReference type="Proteomes" id="UP001199322">
    <property type="component" value="Unassembled WGS sequence"/>
</dbReference>
<dbReference type="RefSeq" id="WP_182553350.1">
    <property type="nucleotide sequence ID" value="NZ_QGAQ01000015.1"/>
</dbReference>
<feature type="transmembrane region" description="Helical" evidence="2">
    <location>
        <begin position="57"/>
        <end position="75"/>
    </location>
</feature>
<proteinExistence type="predicted"/>
<evidence type="ECO:0000256" key="1">
    <source>
        <dbReference type="SAM" id="MobiDB-lite"/>
    </source>
</evidence>
<feature type="region of interest" description="Disordered" evidence="1">
    <location>
        <begin position="74"/>
        <end position="93"/>
    </location>
</feature>
<keyword evidence="2" id="KW-1133">Transmembrane helix</keyword>
<evidence type="ECO:0008006" key="5">
    <source>
        <dbReference type="Google" id="ProtNLM"/>
    </source>
</evidence>
<accession>A0AAW4Q5Y9</accession>
<evidence type="ECO:0000313" key="4">
    <source>
        <dbReference type="Proteomes" id="UP001199322"/>
    </source>
</evidence>
<gene>
    <name evidence="3" type="ORF">DEE74_16680</name>
</gene>
<feature type="transmembrane region" description="Helical" evidence="2">
    <location>
        <begin position="31"/>
        <end position="51"/>
    </location>
</feature>
<keyword evidence="2" id="KW-0812">Transmembrane</keyword>